<evidence type="ECO:0000256" key="1">
    <source>
        <dbReference type="ARBA" id="ARBA00006787"/>
    </source>
</evidence>
<dbReference type="EMBL" id="JAUEPL010000002">
    <property type="protein sequence ID" value="MDN3292807.1"/>
    <property type="molecule type" value="Genomic_DNA"/>
</dbReference>
<keyword evidence="7" id="KW-1185">Reference proteome</keyword>
<evidence type="ECO:0000256" key="3">
    <source>
        <dbReference type="ARBA" id="ARBA00023002"/>
    </source>
</evidence>
<comment type="cofactor">
    <cofactor evidence="5">
        <name>Fe(2+)</name>
        <dbReference type="ChEBI" id="CHEBI:29033"/>
    </cofactor>
    <text evidence="5">Binds 1 Fe(2+) ion per subunit.</text>
</comment>
<evidence type="ECO:0000256" key="5">
    <source>
        <dbReference type="RuleBase" id="RU364048"/>
    </source>
</evidence>
<keyword evidence="4 5" id="KW-0408">Iron</keyword>
<comment type="caution">
    <text evidence="6">The sequence shown here is derived from an EMBL/GenBank/DDBJ whole genome shotgun (WGS) entry which is preliminary data.</text>
</comment>
<dbReference type="PANTHER" id="PTHR10543">
    <property type="entry name" value="BETA-CAROTENE DIOXYGENASE"/>
    <property type="match status" value="1"/>
</dbReference>
<comment type="similarity">
    <text evidence="1 5">Belongs to the carotenoid oxygenase family.</text>
</comment>
<protein>
    <recommendedName>
        <fullName evidence="5">Dioxygenase</fullName>
        <ecNumber evidence="5">1.13.11.-</ecNumber>
    </recommendedName>
</protein>
<keyword evidence="3 5" id="KW-0560">Oxidoreductase</keyword>
<keyword evidence="2 5" id="KW-0479">Metal-binding</keyword>
<dbReference type="InterPro" id="IPR004294">
    <property type="entry name" value="Carotenoid_Oase"/>
</dbReference>
<dbReference type="EC" id="1.13.11.-" evidence="5"/>
<name>A0ABT7Z006_9ACTN</name>
<organism evidence="6 7">
    <name type="scientific">Streptomyces ficellus</name>
    <dbReference type="NCBI Taxonomy" id="1977088"/>
    <lineage>
        <taxon>Bacteria</taxon>
        <taxon>Bacillati</taxon>
        <taxon>Actinomycetota</taxon>
        <taxon>Actinomycetes</taxon>
        <taxon>Kitasatosporales</taxon>
        <taxon>Streptomycetaceae</taxon>
        <taxon>Streptomyces</taxon>
    </lineage>
</organism>
<evidence type="ECO:0000313" key="7">
    <source>
        <dbReference type="Proteomes" id="UP001174050"/>
    </source>
</evidence>
<keyword evidence="5" id="KW-0223">Dioxygenase</keyword>
<evidence type="ECO:0000256" key="4">
    <source>
        <dbReference type="ARBA" id="ARBA00023004"/>
    </source>
</evidence>
<sequence length="447" mass="48355">MIASEAESANLSAALPPSREMVVCAPPVRGVLPPALDGTFLTVGPNPLRRRPDEHVFAGDGMVHGVRLRDGRAEWYRNRWLRTDRAARILGELPAPGPRHGPNDNANANIVRHAGRTLVLGDGGPRPLQIDSALDTVARIDFDGTLPGGFAAHPQHDPVTGELHAITMSHEPPYATYLVVDVHGRVRRSVPVPLKQPVMTHAFSLTEHYALVYDLPVVFSPAAAAAGSRVPYLWNDGHGARLGLLPRSGGPDDILWVELSPCFVFHPVNAYESGRHLLVDVIRHPRVFDRDPHRPGETPPTLVRWTVDAAAGTVVEEQLSDLVQESPVIDERVRGARHRFAFTTALDPTGRELLGGPALLRHDLTAGRTDTHALPPGRTTGEAVFVPRGPRAPEGDGWLLSMVIDGRTGCGELMVLDTADFTGRPAAVVPLPVRGPHGFHAVWVHGD</sequence>
<reference evidence="6" key="1">
    <citation type="submission" date="2023-06" db="EMBL/GenBank/DDBJ databases">
        <title>WGS-Sequencing of Streptomyces ficellus isolate 21 collected from sand in Gara Djebilet Iron Mine in Algeria.</title>
        <authorList>
            <person name="Zegers G.P."/>
            <person name="Gomez A."/>
            <person name="Gueddou A."/>
            <person name="Zahara A.F."/>
            <person name="Worth M."/>
            <person name="Sevigny J.L."/>
            <person name="Tisa L."/>
        </authorList>
    </citation>
    <scope>NUCLEOTIDE SEQUENCE</scope>
    <source>
        <strain evidence="6">AS11</strain>
    </source>
</reference>
<proteinExistence type="inferred from homology"/>
<evidence type="ECO:0000256" key="2">
    <source>
        <dbReference type="ARBA" id="ARBA00022723"/>
    </source>
</evidence>
<dbReference type="Proteomes" id="UP001174050">
    <property type="component" value="Unassembled WGS sequence"/>
</dbReference>
<gene>
    <name evidence="6" type="ORF">QWM81_01855</name>
</gene>
<evidence type="ECO:0000313" key="6">
    <source>
        <dbReference type="EMBL" id="MDN3292807.1"/>
    </source>
</evidence>
<dbReference type="Pfam" id="PF03055">
    <property type="entry name" value="RPE65"/>
    <property type="match status" value="1"/>
</dbReference>
<accession>A0ABT7Z006</accession>
<dbReference type="PANTHER" id="PTHR10543:SF89">
    <property type="entry name" value="CAROTENOID 9,10(9',10')-CLEAVAGE DIOXYGENASE 1"/>
    <property type="match status" value="1"/>
</dbReference>
<dbReference type="RefSeq" id="WP_290109612.1">
    <property type="nucleotide sequence ID" value="NZ_JAUEPL010000002.1"/>
</dbReference>